<feature type="compositionally biased region" description="Acidic residues" evidence="11">
    <location>
        <begin position="19"/>
        <end position="28"/>
    </location>
</feature>
<keyword evidence="6" id="KW-0375">Hydrogen ion transport</keyword>
<feature type="transmembrane region" description="Helical" evidence="12">
    <location>
        <begin position="269"/>
        <end position="289"/>
    </location>
</feature>
<evidence type="ECO:0000256" key="1">
    <source>
        <dbReference type="ARBA" id="ARBA00004651"/>
    </source>
</evidence>
<dbReference type="GO" id="GO:0005886">
    <property type="term" value="C:plasma membrane"/>
    <property type="evidence" value="ECO:0007669"/>
    <property type="project" value="UniProtKB-SubCell"/>
</dbReference>
<evidence type="ECO:0000313" key="14">
    <source>
        <dbReference type="RefSeq" id="XP_022328147.1"/>
    </source>
</evidence>
<dbReference type="Pfam" id="PF03189">
    <property type="entry name" value="Otopetrin"/>
    <property type="match status" value="2"/>
</dbReference>
<evidence type="ECO:0000256" key="7">
    <source>
        <dbReference type="ARBA" id="ARBA00022989"/>
    </source>
</evidence>
<keyword evidence="4" id="KW-1003">Cell membrane</keyword>
<keyword evidence="3" id="KW-0813">Transport</keyword>
<dbReference type="AlphaFoldDB" id="A0A8B8DJ30"/>
<proteinExistence type="inferred from homology"/>
<reference evidence="14" key="1">
    <citation type="submission" date="2025-08" db="UniProtKB">
        <authorList>
            <consortium name="RefSeq"/>
        </authorList>
    </citation>
    <scope>IDENTIFICATION</scope>
    <source>
        <tissue evidence="14">Whole sample</tissue>
    </source>
</reference>
<evidence type="ECO:0000256" key="4">
    <source>
        <dbReference type="ARBA" id="ARBA00022475"/>
    </source>
</evidence>
<feature type="transmembrane region" description="Helical" evidence="12">
    <location>
        <begin position="418"/>
        <end position="438"/>
    </location>
</feature>
<dbReference type="GeneID" id="111127319"/>
<keyword evidence="7 12" id="KW-1133">Transmembrane helix</keyword>
<feature type="transmembrane region" description="Helical" evidence="12">
    <location>
        <begin position="563"/>
        <end position="582"/>
    </location>
</feature>
<evidence type="ECO:0000256" key="6">
    <source>
        <dbReference type="ARBA" id="ARBA00022781"/>
    </source>
</evidence>
<feature type="compositionally biased region" description="Basic and acidic residues" evidence="11">
    <location>
        <begin position="185"/>
        <end position="198"/>
    </location>
</feature>
<comment type="subcellular location">
    <subcellularLocation>
        <location evidence="1">Cell membrane</location>
        <topology evidence="1">Multi-pass membrane protein</topology>
    </subcellularLocation>
</comment>
<feature type="region of interest" description="Disordered" evidence="11">
    <location>
        <begin position="1"/>
        <end position="76"/>
    </location>
</feature>
<keyword evidence="8" id="KW-0406">Ion transport</keyword>
<evidence type="ECO:0000256" key="8">
    <source>
        <dbReference type="ARBA" id="ARBA00023065"/>
    </source>
</evidence>
<dbReference type="PANTHER" id="PTHR21522:SF32">
    <property type="entry name" value="OTOPETRIN-2"/>
    <property type="match status" value="1"/>
</dbReference>
<accession>A0A8B8DJ30</accession>
<feature type="transmembrane region" description="Helical" evidence="12">
    <location>
        <begin position="361"/>
        <end position="381"/>
    </location>
</feature>
<dbReference type="KEGG" id="cvn:111127319"/>
<evidence type="ECO:0000256" key="5">
    <source>
        <dbReference type="ARBA" id="ARBA00022692"/>
    </source>
</evidence>
<keyword evidence="5 12" id="KW-0812">Transmembrane</keyword>
<dbReference type="GO" id="GO:0015252">
    <property type="term" value="F:proton channel activity"/>
    <property type="evidence" value="ECO:0007669"/>
    <property type="project" value="InterPro"/>
</dbReference>
<dbReference type="PANTHER" id="PTHR21522">
    <property type="entry name" value="PROTON CHANNEL OTOP"/>
    <property type="match status" value="1"/>
</dbReference>
<feature type="transmembrane region" description="Helical" evidence="12">
    <location>
        <begin position="301"/>
        <end position="324"/>
    </location>
</feature>
<feature type="transmembrane region" description="Helical" evidence="12">
    <location>
        <begin position="450"/>
        <end position="472"/>
    </location>
</feature>
<feature type="transmembrane region" description="Helical" evidence="12">
    <location>
        <begin position="236"/>
        <end position="257"/>
    </location>
</feature>
<feature type="transmembrane region" description="Helical" evidence="12">
    <location>
        <begin position="122"/>
        <end position="147"/>
    </location>
</feature>
<feature type="transmembrane region" description="Helical" evidence="12">
    <location>
        <begin position="484"/>
        <end position="509"/>
    </location>
</feature>
<protein>
    <submittedName>
        <fullName evidence="14">Otopetrin-2-like</fullName>
    </submittedName>
</protein>
<name>A0A8B8DJ30_CRAVI</name>
<dbReference type="Proteomes" id="UP000694844">
    <property type="component" value="Chromosome 3"/>
</dbReference>
<gene>
    <name evidence="14" type="primary">LOC111127319</name>
</gene>
<sequence>MLRRSGVYIVNEPQQPDDKADEEEEESVIEGKSNSESKVNMEEEGNAKTPDDMTGNTDTLPIDTSTPLPETKPKKQKSTVPTVYRSALVKLVCGIYALIIVVLGVVFAVATSLTAVERVHRYYLEVFLVYLYATSLGILFYFLLCLLHGIKVKNNFYENNFRVSIRNDGSINKSPTASPLPVRASTDDKTPLDQQKKDSNAEQISLTAISYQSNLELPAPGGVAHVGEGINFYLRLGALAFAFGSVTLDGLHIATYFETITTETCESEIFILVYVMHLLFTFVQTFFIFKNHKLVINKQKPFVRFGMMHLMATNICVLIVTAVMETNEDYRQQNYIANNVTTAGSRSCYEEVTLARSASPYLFPCTIIYSIIGAGIIYRLYQYIGVRIKQRWPSHTSFTSSAPTGASAIDCDKANKGLFLGLLVAVFTLIAIATFFVFESRLQDMFTAVKVLFTTEIVLMIITGLGIAWGYIRLSKLKFITSQFLSVDSVLLLVALAGSYIYLCFKLIAVSTSLQGNVAGILSLITTIFSICQITEQTVFILDGLCRCAENDNQMMQKPGRAVVTFLLVCNLALWVVSMFEVKKTRVVRLHEEFYGILAWNIITHLCVPLIIFFRFHSAICLSKMWYNAYQKEKNN</sequence>
<dbReference type="InterPro" id="IPR004878">
    <property type="entry name" value="Otopetrin"/>
</dbReference>
<evidence type="ECO:0000256" key="10">
    <source>
        <dbReference type="ARBA" id="ARBA00023303"/>
    </source>
</evidence>
<comment type="similarity">
    <text evidence="2">Belongs to the otopetrin family.</text>
</comment>
<keyword evidence="13" id="KW-1185">Reference proteome</keyword>
<feature type="transmembrane region" description="Helical" evidence="12">
    <location>
        <begin position="521"/>
        <end position="542"/>
    </location>
</feature>
<evidence type="ECO:0000256" key="11">
    <source>
        <dbReference type="SAM" id="MobiDB-lite"/>
    </source>
</evidence>
<evidence type="ECO:0000256" key="3">
    <source>
        <dbReference type="ARBA" id="ARBA00022448"/>
    </source>
</evidence>
<evidence type="ECO:0000313" key="13">
    <source>
        <dbReference type="Proteomes" id="UP000694844"/>
    </source>
</evidence>
<feature type="transmembrane region" description="Helical" evidence="12">
    <location>
        <begin position="87"/>
        <end position="110"/>
    </location>
</feature>
<evidence type="ECO:0000256" key="9">
    <source>
        <dbReference type="ARBA" id="ARBA00023136"/>
    </source>
</evidence>
<evidence type="ECO:0000256" key="12">
    <source>
        <dbReference type="SAM" id="Phobius"/>
    </source>
</evidence>
<feature type="compositionally biased region" description="Polar residues" evidence="11">
    <location>
        <begin position="54"/>
        <end position="68"/>
    </location>
</feature>
<dbReference type="OrthoDB" id="6429739at2759"/>
<feature type="transmembrane region" description="Helical" evidence="12">
    <location>
        <begin position="594"/>
        <end position="616"/>
    </location>
</feature>
<dbReference type="RefSeq" id="XP_022328147.1">
    <property type="nucleotide sequence ID" value="XM_022472439.1"/>
</dbReference>
<feature type="region of interest" description="Disordered" evidence="11">
    <location>
        <begin position="172"/>
        <end position="198"/>
    </location>
</feature>
<feature type="compositionally biased region" description="Basic and acidic residues" evidence="11">
    <location>
        <begin position="33"/>
        <end position="51"/>
    </location>
</feature>
<keyword evidence="10" id="KW-0407">Ion channel</keyword>
<evidence type="ECO:0000256" key="2">
    <source>
        <dbReference type="ARBA" id="ARBA00006513"/>
    </source>
</evidence>
<organism evidence="13 14">
    <name type="scientific">Crassostrea virginica</name>
    <name type="common">Eastern oyster</name>
    <dbReference type="NCBI Taxonomy" id="6565"/>
    <lineage>
        <taxon>Eukaryota</taxon>
        <taxon>Metazoa</taxon>
        <taxon>Spiralia</taxon>
        <taxon>Lophotrochozoa</taxon>
        <taxon>Mollusca</taxon>
        <taxon>Bivalvia</taxon>
        <taxon>Autobranchia</taxon>
        <taxon>Pteriomorphia</taxon>
        <taxon>Ostreida</taxon>
        <taxon>Ostreoidea</taxon>
        <taxon>Ostreidae</taxon>
        <taxon>Crassostrea</taxon>
    </lineage>
</organism>
<keyword evidence="9 12" id="KW-0472">Membrane</keyword>